<accession>A0A381QVT6</accession>
<feature type="compositionally biased region" description="Acidic residues" evidence="1">
    <location>
        <begin position="198"/>
        <end position="214"/>
    </location>
</feature>
<feature type="region of interest" description="Disordered" evidence="1">
    <location>
        <begin position="1"/>
        <end position="24"/>
    </location>
</feature>
<gene>
    <name evidence="2" type="ORF">METZ01_LOCUS35553</name>
</gene>
<proteinExistence type="predicted"/>
<reference evidence="2" key="1">
    <citation type="submission" date="2018-05" db="EMBL/GenBank/DDBJ databases">
        <authorList>
            <person name="Lanie J.A."/>
            <person name="Ng W.-L."/>
            <person name="Kazmierczak K.M."/>
            <person name="Andrzejewski T.M."/>
            <person name="Davidsen T.M."/>
            <person name="Wayne K.J."/>
            <person name="Tettelin H."/>
            <person name="Glass J.I."/>
            <person name="Rusch D."/>
            <person name="Podicherti R."/>
            <person name="Tsui H.-C.T."/>
            <person name="Winkler M.E."/>
        </authorList>
    </citation>
    <scope>NUCLEOTIDE SEQUENCE</scope>
</reference>
<evidence type="ECO:0000256" key="1">
    <source>
        <dbReference type="SAM" id="MobiDB-lite"/>
    </source>
</evidence>
<feature type="region of interest" description="Disordered" evidence="1">
    <location>
        <begin position="190"/>
        <end position="214"/>
    </location>
</feature>
<protein>
    <submittedName>
        <fullName evidence="2">Uncharacterized protein</fullName>
    </submittedName>
</protein>
<evidence type="ECO:0000313" key="2">
    <source>
        <dbReference type="EMBL" id="SUZ82699.1"/>
    </source>
</evidence>
<dbReference type="AlphaFoldDB" id="A0A381QVT6"/>
<organism evidence="2">
    <name type="scientific">marine metagenome</name>
    <dbReference type="NCBI Taxonomy" id="408172"/>
    <lineage>
        <taxon>unclassified sequences</taxon>
        <taxon>metagenomes</taxon>
        <taxon>ecological metagenomes</taxon>
    </lineage>
</organism>
<sequence>MMGEGDQPSVTPEDRVRQLEQQAKTDEEALQKMLLAYKGAEADLEKMKTEIEVLNQDIVDKEQSKEALDNLLRNLRREKDEMEVKLAQADTKIPYLENELDKTKEILTREEARTGRIMEVAEEIHDENKAAQAELSARDDWYVQHMQVFEDLSKAMQTRFDMIDRAVAAAKEMDAQTETFREMRESVIGAIKEKEEQASEGEATEEESTEEDED</sequence>
<feature type="compositionally biased region" description="Basic and acidic residues" evidence="1">
    <location>
        <begin position="12"/>
        <end position="24"/>
    </location>
</feature>
<name>A0A381QVT6_9ZZZZ</name>
<dbReference type="EMBL" id="UINC01001518">
    <property type="protein sequence ID" value="SUZ82699.1"/>
    <property type="molecule type" value="Genomic_DNA"/>
</dbReference>